<protein>
    <recommendedName>
        <fullName evidence="6">Glutathione transferase</fullName>
    </recommendedName>
</protein>
<gene>
    <name evidence="4" type="ORF">NQ315_001121</name>
</gene>
<feature type="domain" description="GST C-terminal" evidence="3">
    <location>
        <begin position="313"/>
        <end position="438"/>
    </location>
</feature>
<dbReference type="SFLD" id="SFLDG00358">
    <property type="entry name" value="Main_(cytGST)"/>
    <property type="match status" value="2"/>
</dbReference>
<comment type="caution">
    <text evidence="4">The sequence shown here is derived from an EMBL/GenBank/DDBJ whole genome shotgun (WGS) entry which is preliminary data.</text>
</comment>
<accession>A0AAV8WGT5</accession>
<comment type="subunit">
    <text evidence="1">Homodimer.</text>
</comment>
<dbReference type="InterPro" id="IPR040079">
    <property type="entry name" value="Glutathione_S-Trfase"/>
</dbReference>
<dbReference type="GO" id="GO:0006749">
    <property type="term" value="P:glutathione metabolic process"/>
    <property type="evidence" value="ECO:0007669"/>
    <property type="project" value="TreeGrafter"/>
</dbReference>
<dbReference type="AlphaFoldDB" id="A0AAV8WGT5"/>
<reference evidence="4 5" key="1">
    <citation type="journal article" date="2023" name="Insect Mol. Biol.">
        <title>Genome sequencing provides insights into the evolution of gene families encoding plant cell wall-degrading enzymes in longhorned beetles.</title>
        <authorList>
            <person name="Shin N.R."/>
            <person name="Okamura Y."/>
            <person name="Kirsch R."/>
            <person name="Pauchet Y."/>
        </authorList>
    </citation>
    <scope>NUCLEOTIDE SEQUENCE [LARGE SCALE GENOMIC DNA]</scope>
    <source>
        <strain evidence="4">EAD_L_NR</strain>
    </source>
</reference>
<dbReference type="InterPro" id="IPR010987">
    <property type="entry name" value="Glutathione-S-Trfase_C-like"/>
</dbReference>
<dbReference type="Pfam" id="PF00043">
    <property type="entry name" value="GST_C"/>
    <property type="match status" value="2"/>
</dbReference>
<dbReference type="SUPFAM" id="SSF52833">
    <property type="entry name" value="Thioredoxin-like"/>
    <property type="match status" value="2"/>
</dbReference>
<dbReference type="PROSITE" id="PS50404">
    <property type="entry name" value="GST_NTER"/>
    <property type="match status" value="2"/>
</dbReference>
<dbReference type="Gene3D" id="3.40.30.10">
    <property type="entry name" value="Glutaredoxin"/>
    <property type="match status" value="2"/>
</dbReference>
<dbReference type="InterPro" id="IPR004046">
    <property type="entry name" value="GST_C"/>
</dbReference>
<evidence type="ECO:0000313" key="5">
    <source>
        <dbReference type="Proteomes" id="UP001159042"/>
    </source>
</evidence>
<keyword evidence="5" id="KW-1185">Reference proteome</keyword>
<evidence type="ECO:0000313" key="4">
    <source>
        <dbReference type="EMBL" id="KAJ8924956.1"/>
    </source>
</evidence>
<name>A0AAV8WGT5_9CUCU</name>
<dbReference type="PROSITE" id="PS50405">
    <property type="entry name" value="GST_CTER"/>
    <property type="match status" value="2"/>
</dbReference>
<evidence type="ECO:0000256" key="1">
    <source>
        <dbReference type="ARBA" id="ARBA00011738"/>
    </source>
</evidence>
<dbReference type="EMBL" id="JANEYG010000002">
    <property type="protein sequence ID" value="KAJ8924956.1"/>
    <property type="molecule type" value="Genomic_DNA"/>
</dbReference>
<dbReference type="InterPro" id="IPR004045">
    <property type="entry name" value="Glutathione_S-Trfase_N"/>
</dbReference>
<dbReference type="GO" id="GO:0004364">
    <property type="term" value="F:glutathione transferase activity"/>
    <property type="evidence" value="ECO:0007669"/>
    <property type="project" value="TreeGrafter"/>
</dbReference>
<dbReference type="Proteomes" id="UP001159042">
    <property type="component" value="Unassembled WGS sequence"/>
</dbReference>
<organism evidence="4 5">
    <name type="scientific">Exocentrus adspersus</name>
    <dbReference type="NCBI Taxonomy" id="1586481"/>
    <lineage>
        <taxon>Eukaryota</taxon>
        <taxon>Metazoa</taxon>
        <taxon>Ecdysozoa</taxon>
        <taxon>Arthropoda</taxon>
        <taxon>Hexapoda</taxon>
        <taxon>Insecta</taxon>
        <taxon>Pterygota</taxon>
        <taxon>Neoptera</taxon>
        <taxon>Endopterygota</taxon>
        <taxon>Coleoptera</taxon>
        <taxon>Polyphaga</taxon>
        <taxon>Cucujiformia</taxon>
        <taxon>Chrysomeloidea</taxon>
        <taxon>Cerambycidae</taxon>
        <taxon>Lamiinae</taxon>
        <taxon>Acanthocinini</taxon>
        <taxon>Exocentrus</taxon>
    </lineage>
</organism>
<evidence type="ECO:0000259" key="2">
    <source>
        <dbReference type="PROSITE" id="PS50404"/>
    </source>
</evidence>
<feature type="domain" description="GST N-terminal" evidence="2">
    <location>
        <begin position="226"/>
        <end position="307"/>
    </location>
</feature>
<evidence type="ECO:0000259" key="3">
    <source>
        <dbReference type="PROSITE" id="PS50405"/>
    </source>
</evidence>
<dbReference type="FunFam" id="1.20.1050.10:FF:000007">
    <property type="entry name" value="Glutathione S-transferase 1-1"/>
    <property type="match status" value="2"/>
</dbReference>
<dbReference type="Pfam" id="PF02798">
    <property type="entry name" value="GST_N"/>
    <property type="match status" value="2"/>
</dbReference>
<dbReference type="InterPro" id="IPR036249">
    <property type="entry name" value="Thioredoxin-like_sf"/>
</dbReference>
<dbReference type="SUPFAM" id="SSF47616">
    <property type="entry name" value="GST C-terminal domain-like"/>
    <property type="match status" value="2"/>
</dbReference>
<dbReference type="PANTHER" id="PTHR43969">
    <property type="entry name" value="GLUTATHIONE S TRANSFERASE D10, ISOFORM A-RELATED"/>
    <property type="match status" value="1"/>
</dbReference>
<evidence type="ECO:0008006" key="6">
    <source>
        <dbReference type="Google" id="ProtNLM"/>
    </source>
</evidence>
<dbReference type="CDD" id="cd03177">
    <property type="entry name" value="GST_C_Delta_Epsilon"/>
    <property type="match status" value="2"/>
</dbReference>
<proteinExistence type="predicted"/>
<feature type="domain" description="GST C-terminal" evidence="3">
    <location>
        <begin position="88"/>
        <end position="219"/>
    </location>
</feature>
<dbReference type="FunFam" id="3.40.30.10:FF:000034">
    <property type="entry name" value="glutathione S-transferase 1"/>
    <property type="match status" value="2"/>
</dbReference>
<dbReference type="SFLD" id="SFLDS00019">
    <property type="entry name" value="Glutathione_Transferase_(cytos"/>
    <property type="match status" value="2"/>
</dbReference>
<dbReference type="CDD" id="cd03045">
    <property type="entry name" value="GST_N_Delta_Epsilon"/>
    <property type="match status" value="2"/>
</dbReference>
<dbReference type="SFLD" id="SFLDG01153">
    <property type="entry name" value="Main.4:_Theta-like"/>
    <property type="match status" value="2"/>
</dbReference>
<sequence>MTPKLYYADVSPAVRSTLLAVKALDIDLELVPVNLMAGEHLKPEFLQLNPLHTVPTLEDGDFAIFDSHAINTYLAGKYGKDDSLYPKDLQRRAVVDQRMYFNCGVLFPRMGAIVVSLLREGAKTVSKDKADLLTQGYSSLETLLERSTFVAGEQLSLADFSIVATVSSANVLVPIASNTFPRITEWLAKMQALPYYAEANQVGLDKFVLMVKSRLDNSVDIQPSEMPVKLYGVDASPVVRATLLTFKALDLDFELKEVNVMKGEQLSPEFLEINPMHTIPTIQDGDFTLWDSHAINAYLVDEYGKDDALYPKDAQKRAVVDQRMYFECGVLFTKFGAFTSVLMKGNKALKKERMDSLVEGYGSLETLLEHGTYVAGEQLTIADFSVVATLTTANVLVPIASNRFPKISQWLSRMQALPYYREANQVGLDKFAVMVKKMLG</sequence>
<dbReference type="Gene3D" id="1.20.1050.10">
    <property type="match status" value="2"/>
</dbReference>
<dbReference type="InterPro" id="IPR036282">
    <property type="entry name" value="Glutathione-S-Trfase_C_sf"/>
</dbReference>
<dbReference type="PANTHER" id="PTHR43969:SF9">
    <property type="entry name" value="GLUTATHIONE S TRANSFERASE D10, ISOFORM A-RELATED"/>
    <property type="match status" value="1"/>
</dbReference>
<feature type="domain" description="GST N-terminal" evidence="2">
    <location>
        <begin position="1"/>
        <end position="82"/>
    </location>
</feature>